<dbReference type="EMBL" id="CP036434">
    <property type="protein sequence ID" value="QDV08944.1"/>
    <property type="molecule type" value="Genomic_DNA"/>
</dbReference>
<dbReference type="GO" id="GO:0006203">
    <property type="term" value="P:dGTP catabolic process"/>
    <property type="evidence" value="ECO:0007669"/>
    <property type="project" value="TreeGrafter"/>
</dbReference>
<feature type="domain" description="HD/PDEase" evidence="1">
    <location>
        <begin position="57"/>
        <end position="202"/>
    </location>
</feature>
<dbReference type="GO" id="GO:0008832">
    <property type="term" value="F:dGTPase activity"/>
    <property type="evidence" value="ECO:0007669"/>
    <property type="project" value="TreeGrafter"/>
</dbReference>
<dbReference type="PANTHER" id="PTHR11373:SF4">
    <property type="entry name" value="DEOXYNUCLEOSIDE TRIPHOSPHATE TRIPHOSPHOHYDROLASE SAMHD1"/>
    <property type="match status" value="1"/>
</dbReference>
<dbReference type="InterPro" id="IPR006674">
    <property type="entry name" value="HD_domain"/>
</dbReference>
<dbReference type="AlphaFoldDB" id="A0A518EXX6"/>
<dbReference type="InterPro" id="IPR003607">
    <property type="entry name" value="HD/PDEase_dom"/>
</dbReference>
<dbReference type="SUPFAM" id="SSF109604">
    <property type="entry name" value="HD-domain/PDEase-like"/>
    <property type="match status" value="1"/>
</dbReference>
<dbReference type="Pfam" id="PF01966">
    <property type="entry name" value="HD"/>
    <property type="match status" value="1"/>
</dbReference>
<dbReference type="SMART" id="SM00471">
    <property type="entry name" value="HDc"/>
    <property type="match status" value="1"/>
</dbReference>
<proteinExistence type="predicted"/>
<keyword evidence="3" id="KW-1185">Reference proteome</keyword>
<name>A0A518EXX6_9BACT</name>
<accession>A0A518EXX6</accession>
<sequence>MMAAPMATRKRYSVMRDPVHGDIYLTHEELRILDTPEMQRMRGIKQLGPAFLVFPGALHTRFDHSIGTVHIAQKMIDAINLSFDLDPARGIKISDEEARVIRMAGLLHDVTHIPFGHNIEDQDALFRRHDSAYRYERMFSKETPLGRELEALGLREDVFSVLTKPGTEGRRDVPPYWSQVLSGTIAADILDYLARDAYFTGLRLQVDERVHSYFKIDRASGNLYIDLAKHDLLREDILSEIVRMLEARYFFSERVYYHHAKVAAGALVARAIDLLVREKVLFEDDLYGTTDHSVLDVLVRAAARATPETGATVRDLVDRFRTRRLYKRACVFPAYENEAIQSELVNKYFAQDGGQARALVEGRIEEMVRFATGRSVKVIVYCPAKEMQLKEARIHVRWPGVQGVNRLSDFSERVPRLKDLERSYQALWKFYVLCDSSDRDVLMKVQEVAATEFPGARNVYTVAPGGS</sequence>
<dbReference type="Pfam" id="PF19276">
    <property type="entry name" value="HD_assoc_2"/>
    <property type="match status" value="1"/>
</dbReference>
<dbReference type="InterPro" id="IPR045509">
    <property type="entry name" value="HD_assoc_2"/>
</dbReference>
<protein>
    <submittedName>
        <fullName evidence="2">HD domain protein</fullName>
    </submittedName>
</protein>
<dbReference type="Proteomes" id="UP000320390">
    <property type="component" value="Chromosome"/>
</dbReference>
<gene>
    <name evidence="2" type="ORF">Poly30_45000</name>
</gene>
<organism evidence="2 3">
    <name type="scientific">Saltatorellus ferox</name>
    <dbReference type="NCBI Taxonomy" id="2528018"/>
    <lineage>
        <taxon>Bacteria</taxon>
        <taxon>Pseudomonadati</taxon>
        <taxon>Planctomycetota</taxon>
        <taxon>Planctomycetia</taxon>
        <taxon>Planctomycetia incertae sedis</taxon>
        <taxon>Saltatorellus</taxon>
    </lineage>
</organism>
<reference evidence="2 3" key="1">
    <citation type="submission" date="2019-02" db="EMBL/GenBank/DDBJ databases">
        <title>Deep-cultivation of Planctomycetes and their phenomic and genomic characterization uncovers novel biology.</title>
        <authorList>
            <person name="Wiegand S."/>
            <person name="Jogler M."/>
            <person name="Boedeker C."/>
            <person name="Pinto D."/>
            <person name="Vollmers J."/>
            <person name="Rivas-Marin E."/>
            <person name="Kohn T."/>
            <person name="Peeters S.H."/>
            <person name="Heuer A."/>
            <person name="Rast P."/>
            <person name="Oberbeckmann S."/>
            <person name="Bunk B."/>
            <person name="Jeske O."/>
            <person name="Meyerdierks A."/>
            <person name="Storesund J.E."/>
            <person name="Kallscheuer N."/>
            <person name="Luecker S."/>
            <person name="Lage O.M."/>
            <person name="Pohl T."/>
            <person name="Merkel B.J."/>
            <person name="Hornburger P."/>
            <person name="Mueller R.-W."/>
            <person name="Bruemmer F."/>
            <person name="Labrenz M."/>
            <person name="Spormann A.M."/>
            <person name="Op den Camp H."/>
            <person name="Overmann J."/>
            <person name="Amann R."/>
            <person name="Jetten M.S.M."/>
            <person name="Mascher T."/>
            <person name="Medema M.H."/>
            <person name="Devos D.P."/>
            <person name="Kaster A.-K."/>
            <person name="Ovreas L."/>
            <person name="Rohde M."/>
            <person name="Galperin M.Y."/>
            <person name="Jogler C."/>
        </authorList>
    </citation>
    <scope>NUCLEOTIDE SEQUENCE [LARGE SCALE GENOMIC DNA]</scope>
    <source>
        <strain evidence="2 3">Poly30</strain>
    </source>
</reference>
<dbReference type="InterPro" id="IPR050135">
    <property type="entry name" value="dGTPase-like"/>
</dbReference>
<evidence type="ECO:0000259" key="1">
    <source>
        <dbReference type="SMART" id="SM00471"/>
    </source>
</evidence>
<evidence type="ECO:0000313" key="2">
    <source>
        <dbReference type="EMBL" id="QDV08944.1"/>
    </source>
</evidence>
<dbReference type="CDD" id="cd00077">
    <property type="entry name" value="HDc"/>
    <property type="match status" value="1"/>
</dbReference>
<evidence type="ECO:0000313" key="3">
    <source>
        <dbReference type="Proteomes" id="UP000320390"/>
    </source>
</evidence>
<dbReference type="Gene3D" id="1.10.3210.10">
    <property type="entry name" value="Hypothetical protein af1432"/>
    <property type="match status" value="1"/>
</dbReference>
<dbReference type="PANTHER" id="PTHR11373">
    <property type="entry name" value="DEOXYNUCLEOSIDE TRIPHOSPHATE TRIPHOSPHOHYDROLASE"/>
    <property type="match status" value="1"/>
</dbReference>